<dbReference type="Proteomes" id="UP001459277">
    <property type="component" value="Unassembled WGS sequence"/>
</dbReference>
<name>A0AAW2CI03_9ROSI</name>
<sequence length="196" mass="22257">MDSTLYAFMDVVNCNMPCVCENASMSVYSYACDEMLHESLGVVNIPNVKLLKKKFKKFHENLSKFTSEKDDLIAKFNEFNKLVKKYKKVDEIFFEKIKEFECLNMDLDAKIVLSNKLVDDLKCENEPLKMHATCLIAKPIAKKEENICCNHVVVPNFVPSVGRSEAKIRVLGVEVKDCWSDEGAIGDDVGALFWLG</sequence>
<keyword evidence="2" id="KW-1185">Reference proteome</keyword>
<reference evidence="1 2" key="1">
    <citation type="submission" date="2024-01" db="EMBL/GenBank/DDBJ databases">
        <title>A telomere-to-telomere, gap-free genome of sweet tea (Lithocarpus litseifolius).</title>
        <authorList>
            <person name="Zhou J."/>
        </authorList>
    </citation>
    <scope>NUCLEOTIDE SEQUENCE [LARGE SCALE GENOMIC DNA]</scope>
    <source>
        <strain evidence="1">Zhou-2022a</strain>
        <tissue evidence="1">Leaf</tissue>
    </source>
</reference>
<dbReference type="EMBL" id="JAZDWU010000007">
    <property type="protein sequence ID" value="KAK9997007.1"/>
    <property type="molecule type" value="Genomic_DNA"/>
</dbReference>
<evidence type="ECO:0000313" key="1">
    <source>
        <dbReference type="EMBL" id="KAK9997007.1"/>
    </source>
</evidence>
<organism evidence="1 2">
    <name type="scientific">Lithocarpus litseifolius</name>
    <dbReference type="NCBI Taxonomy" id="425828"/>
    <lineage>
        <taxon>Eukaryota</taxon>
        <taxon>Viridiplantae</taxon>
        <taxon>Streptophyta</taxon>
        <taxon>Embryophyta</taxon>
        <taxon>Tracheophyta</taxon>
        <taxon>Spermatophyta</taxon>
        <taxon>Magnoliopsida</taxon>
        <taxon>eudicotyledons</taxon>
        <taxon>Gunneridae</taxon>
        <taxon>Pentapetalae</taxon>
        <taxon>rosids</taxon>
        <taxon>fabids</taxon>
        <taxon>Fagales</taxon>
        <taxon>Fagaceae</taxon>
        <taxon>Lithocarpus</taxon>
    </lineage>
</organism>
<accession>A0AAW2CI03</accession>
<protein>
    <submittedName>
        <fullName evidence="1">Uncharacterized protein</fullName>
    </submittedName>
</protein>
<comment type="caution">
    <text evidence="1">The sequence shown here is derived from an EMBL/GenBank/DDBJ whole genome shotgun (WGS) entry which is preliminary data.</text>
</comment>
<proteinExistence type="predicted"/>
<evidence type="ECO:0000313" key="2">
    <source>
        <dbReference type="Proteomes" id="UP001459277"/>
    </source>
</evidence>
<gene>
    <name evidence="1" type="ORF">SO802_021693</name>
</gene>
<dbReference type="AlphaFoldDB" id="A0AAW2CI03"/>